<gene>
    <name evidence="2" type="ORF">CesoFtcFv8_027568</name>
</gene>
<protein>
    <submittedName>
        <fullName evidence="2">Uncharacterized protein</fullName>
    </submittedName>
</protein>
<reference evidence="2 3" key="1">
    <citation type="journal article" date="2023" name="Mol. Biol. Evol.">
        <title>Genomics of Secondarily Temperate Adaptation in the Only Non-Antarctic Icefish.</title>
        <authorList>
            <person name="Rivera-Colon A.G."/>
            <person name="Rayamajhi N."/>
            <person name="Minhas B.F."/>
            <person name="Madrigal G."/>
            <person name="Bilyk K.T."/>
            <person name="Yoon V."/>
            <person name="Hune M."/>
            <person name="Gregory S."/>
            <person name="Cheng C.H.C."/>
            <person name="Catchen J.M."/>
        </authorList>
    </citation>
    <scope>NUCLEOTIDE SEQUENCE [LARGE SCALE GENOMIC DNA]</scope>
    <source>
        <strain evidence="2">JC2023a</strain>
    </source>
</reference>
<dbReference type="Proteomes" id="UP001335648">
    <property type="component" value="Unassembled WGS sequence"/>
</dbReference>
<accession>A0AAN8AYT9</accession>
<dbReference type="AlphaFoldDB" id="A0AAN8AYT9"/>
<keyword evidence="3" id="KW-1185">Reference proteome</keyword>
<organism evidence="2 3">
    <name type="scientific">Champsocephalus esox</name>
    <name type="common">pike icefish</name>
    <dbReference type="NCBI Taxonomy" id="159716"/>
    <lineage>
        <taxon>Eukaryota</taxon>
        <taxon>Metazoa</taxon>
        <taxon>Chordata</taxon>
        <taxon>Craniata</taxon>
        <taxon>Vertebrata</taxon>
        <taxon>Euteleostomi</taxon>
        <taxon>Actinopterygii</taxon>
        <taxon>Neopterygii</taxon>
        <taxon>Teleostei</taxon>
        <taxon>Neoteleostei</taxon>
        <taxon>Acanthomorphata</taxon>
        <taxon>Eupercaria</taxon>
        <taxon>Perciformes</taxon>
        <taxon>Notothenioidei</taxon>
        <taxon>Channichthyidae</taxon>
        <taxon>Champsocephalus</taxon>
    </lineage>
</organism>
<feature type="region of interest" description="Disordered" evidence="1">
    <location>
        <begin position="51"/>
        <end position="73"/>
    </location>
</feature>
<dbReference type="EMBL" id="JAULUE010002069">
    <property type="protein sequence ID" value="KAK5875037.1"/>
    <property type="molecule type" value="Genomic_DNA"/>
</dbReference>
<proteinExistence type="predicted"/>
<evidence type="ECO:0000313" key="2">
    <source>
        <dbReference type="EMBL" id="KAK5875037.1"/>
    </source>
</evidence>
<name>A0AAN8AYT9_9TELE</name>
<sequence length="93" mass="10246">MERMEEDTGDAAREKCVERQNQRDRIRGRSRRLSWGLTAWMKPAGLLTDVKQQMDTQGKASESPPSSTCDSHNGCAMDGHLGFSAGAEGVYEA</sequence>
<feature type="region of interest" description="Disordered" evidence="1">
    <location>
        <begin position="1"/>
        <end position="29"/>
    </location>
</feature>
<evidence type="ECO:0000256" key="1">
    <source>
        <dbReference type="SAM" id="MobiDB-lite"/>
    </source>
</evidence>
<feature type="compositionally biased region" description="Basic and acidic residues" evidence="1">
    <location>
        <begin position="10"/>
        <end position="27"/>
    </location>
</feature>
<evidence type="ECO:0000313" key="3">
    <source>
        <dbReference type="Proteomes" id="UP001335648"/>
    </source>
</evidence>
<feature type="compositionally biased region" description="Polar residues" evidence="1">
    <location>
        <begin position="51"/>
        <end position="71"/>
    </location>
</feature>
<comment type="caution">
    <text evidence="2">The sequence shown here is derived from an EMBL/GenBank/DDBJ whole genome shotgun (WGS) entry which is preliminary data.</text>
</comment>